<evidence type="ECO:0000256" key="1">
    <source>
        <dbReference type="ARBA" id="ARBA00008668"/>
    </source>
</evidence>
<accession>A0A8T0VP85</accession>
<comment type="similarity">
    <text evidence="1">Belongs to the 'GDSL' lipolytic enzyme family.</text>
</comment>
<dbReference type="CDD" id="cd01837">
    <property type="entry name" value="SGNH_plant_lipase_like"/>
    <property type="match status" value="1"/>
</dbReference>
<dbReference type="InterPro" id="IPR001087">
    <property type="entry name" value="GDSL"/>
</dbReference>
<keyword evidence="3" id="KW-0378">Hydrolase</keyword>
<gene>
    <name evidence="5" type="ORF">PVAP13_2NG651000</name>
</gene>
<name>A0A8T0VP85_PANVG</name>
<proteinExistence type="inferred from homology"/>
<dbReference type="InterPro" id="IPR036514">
    <property type="entry name" value="SGNH_hydro_sf"/>
</dbReference>
<evidence type="ECO:0000313" key="5">
    <source>
        <dbReference type="EMBL" id="KAG2638661.1"/>
    </source>
</evidence>
<evidence type="ECO:0000256" key="4">
    <source>
        <dbReference type="ARBA" id="ARBA00023180"/>
    </source>
</evidence>
<dbReference type="InterPro" id="IPR035669">
    <property type="entry name" value="SGNH_plant_lipase-like"/>
</dbReference>
<dbReference type="PROSITE" id="PS01098">
    <property type="entry name" value="LIPASE_GDSL_SER"/>
    <property type="match status" value="1"/>
</dbReference>
<dbReference type="GO" id="GO:0006629">
    <property type="term" value="P:lipid metabolic process"/>
    <property type="evidence" value="ECO:0007669"/>
    <property type="project" value="InterPro"/>
</dbReference>
<dbReference type="AlphaFoldDB" id="A0A8T0VP85"/>
<reference evidence="5" key="1">
    <citation type="submission" date="2020-05" db="EMBL/GenBank/DDBJ databases">
        <title>WGS assembly of Panicum virgatum.</title>
        <authorList>
            <person name="Lovell J.T."/>
            <person name="Jenkins J."/>
            <person name="Shu S."/>
            <person name="Juenger T.E."/>
            <person name="Schmutz J."/>
        </authorList>
    </citation>
    <scope>NUCLEOTIDE SEQUENCE</scope>
    <source>
        <strain evidence="5">AP13</strain>
    </source>
</reference>
<protein>
    <recommendedName>
        <fullName evidence="7">GDSL esterase/lipase</fullName>
    </recommendedName>
</protein>
<dbReference type="EMBL" id="CM029040">
    <property type="protein sequence ID" value="KAG2638661.1"/>
    <property type="molecule type" value="Genomic_DNA"/>
</dbReference>
<evidence type="ECO:0000313" key="6">
    <source>
        <dbReference type="Proteomes" id="UP000823388"/>
    </source>
</evidence>
<dbReference type="InterPro" id="IPR008265">
    <property type="entry name" value="Lipase_GDSL_AS"/>
</dbReference>
<dbReference type="GO" id="GO:0016298">
    <property type="term" value="F:lipase activity"/>
    <property type="evidence" value="ECO:0007669"/>
    <property type="project" value="InterPro"/>
</dbReference>
<keyword evidence="6" id="KW-1185">Reference proteome</keyword>
<evidence type="ECO:0000256" key="2">
    <source>
        <dbReference type="ARBA" id="ARBA00022729"/>
    </source>
</evidence>
<evidence type="ECO:0008006" key="7">
    <source>
        <dbReference type="Google" id="ProtNLM"/>
    </source>
</evidence>
<sequence>MYLRGPAEAAARLGPPRLAAALVAGAAAADPPAARATGGCYTRLFAFGDSLTDTGNFISYSAAPGPVARLPYGETFFHRPTGRWSDGRLIVDFIVERLIGTPYWPPYLAGKTAEDFRYGANFAVGSATALSQGFFEKKHLNVDQITPYSLAVQIGWFQKLLAMLASTDNEREEIMATSLFLVGEIGANDYIHPIFQNKTFGWIKPVVPLVITSIAASLEALIRLGARTLYVPGIFPLGCAPRVLFLFRGSAPGDYDLATGCLRWLDDLVVHHNTLLKAKLADLRRAHPGVSVTYVHYSGEVLDIVTSKGRHGFDERTVLDACCGGGLHNANFTVHCTEPHYYRIGLRSRPFVPAAFGPGTIGCFCPGSNG</sequence>
<dbReference type="Pfam" id="PF00657">
    <property type="entry name" value="Lipase_GDSL"/>
    <property type="match status" value="1"/>
</dbReference>
<dbReference type="PANTHER" id="PTHR22835">
    <property type="entry name" value="ZINC FINGER FYVE DOMAIN CONTAINING PROTEIN"/>
    <property type="match status" value="1"/>
</dbReference>
<keyword evidence="2" id="KW-0732">Signal</keyword>
<keyword evidence="4" id="KW-0325">Glycoprotein</keyword>
<comment type="caution">
    <text evidence="5">The sequence shown here is derived from an EMBL/GenBank/DDBJ whole genome shotgun (WGS) entry which is preliminary data.</text>
</comment>
<evidence type="ECO:0000256" key="3">
    <source>
        <dbReference type="ARBA" id="ARBA00022801"/>
    </source>
</evidence>
<dbReference type="PANTHER" id="PTHR22835:SF235">
    <property type="entry name" value="OS07G0642200 PROTEIN"/>
    <property type="match status" value="1"/>
</dbReference>
<dbReference type="Gene3D" id="3.40.50.1110">
    <property type="entry name" value="SGNH hydrolase"/>
    <property type="match status" value="1"/>
</dbReference>
<dbReference type="Proteomes" id="UP000823388">
    <property type="component" value="Chromosome 2N"/>
</dbReference>
<organism evidence="5 6">
    <name type="scientific">Panicum virgatum</name>
    <name type="common">Blackwell switchgrass</name>
    <dbReference type="NCBI Taxonomy" id="38727"/>
    <lineage>
        <taxon>Eukaryota</taxon>
        <taxon>Viridiplantae</taxon>
        <taxon>Streptophyta</taxon>
        <taxon>Embryophyta</taxon>
        <taxon>Tracheophyta</taxon>
        <taxon>Spermatophyta</taxon>
        <taxon>Magnoliopsida</taxon>
        <taxon>Liliopsida</taxon>
        <taxon>Poales</taxon>
        <taxon>Poaceae</taxon>
        <taxon>PACMAD clade</taxon>
        <taxon>Panicoideae</taxon>
        <taxon>Panicodae</taxon>
        <taxon>Paniceae</taxon>
        <taxon>Panicinae</taxon>
        <taxon>Panicum</taxon>
        <taxon>Panicum sect. Hiantes</taxon>
    </lineage>
</organism>